<evidence type="ECO:0000256" key="9">
    <source>
        <dbReference type="ARBA" id="ARBA00023235"/>
    </source>
</evidence>
<protein>
    <recommendedName>
        <fullName evidence="10 11">2,3-bisphosphoglycerate-independent phosphoglycerate mutase</fullName>
        <shortName evidence="10">BPG-independent PGAM</shortName>
        <shortName evidence="10">Phosphoglyceromutase</shortName>
        <shortName evidence="10">iPGM</shortName>
        <ecNumber evidence="10 11">5.4.2.12</ecNumber>
    </recommendedName>
</protein>
<dbReference type="NCBIfam" id="TIGR01307">
    <property type="entry name" value="pgm_bpd_ind"/>
    <property type="match status" value="1"/>
</dbReference>
<accession>A0A0G0LQS5</accession>
<feature type="binding site" evidence="10 12">
    <location>
        <position position="127"/>
    </location>
    <ligand>
        <name>substrate</name>
    </ligand>
</feature>
<comment type="subunit">
    <text evidence="10">Monomer.</text>
</comment>
<name>A0A0G0LQS5_9BACT</name>
<evidence type="ECO:0000256" key="13">
    <source>
        <dbReference type="PIRSR" id="PIRSR001492-3"/>
    </source>
</evidence>
<feature type="binding site" evidence="13">
    <location>
        <position position="438"/>
    </location>
    <ligand>
        <name>Mn(2+)</name>
        <dbReference type="ChEBI" id="CHEBI:29035"/>
        <label>1</label>
    </ligand>
</feature>
<dbReference type="PATRIC" id="fig|1618573.3.peg.226"/>
<dbReference type="InterPro" id="IPR005995">
    <property type="entry name" value="Pgm_bpd_ind"/>
</dbReference>
<dbReference type="Proteomes" id="UP000034932">
    <property type="component" value="Unassembled WGS sequence"/>
</dbReference>
<keyword evidence="7 10" id="KW-0324">Glycolysis</keyword>
<comment type="pathway">
    <text evidence="4 10">Carbohydrate degradation; glycolysis; pyruvate from D-glyceraldehyde 3-phosphate: step 3/5.</text>
</comment>
<evidence type="ECO:0000256" key="11">
    <source>
        <dbReference type="NCBIfam" id="TIGR01307"/>
    </source>
</evidence>
<comment type="function">
    <text evidence="3 10">Catalyzes the interconversion of 2-phosphoglycerate and 3-phosphoglycerate.</text>
</comment>
<dbReference type="PIRSF" id="PIRSF001492">
    <property type="entry name" value="IPGAM"/>
    <property type="match status" value="1"/>
</dbReference>
<feature type="domain" description="Metalloenzyme" evidence="14">
    <location>
        <begin position="10"/>
        <end position="538"/>
    </location>
</feature>
<proteinExistence type="inferred from homology"/>
<feature type="domain" description="BPG-independent PGAM N-terminal" evidence="15">
    <location>
        <begin position="86"/>
        <end position="331"/>
    </location>
</feature>
<feature type="binding site" evidence="10 12">
    <location>
        <begin position="157"/>
        <end position="158"/>
    </location>
    <ligand>
        <name>substrate</name>
    </ligand>
</feature>
<dbReference type="SUPFAM" id="SSF64158">
    <property type="entry name" value="2,3-Bisphosphoglycerate-independent phosphoglycerate mutase, substrate-binding domain"/>
    <property type="match status" value="1"/>
</dbReference>
<comment type="catalytic activity">
    <reaction evidence="1 10">
        <text>(2R)-2-phosphoglycerate = (2R)-3-phosphoglycerate</text>
        <dbReference type="Rhea" id="RHEA:15901"/>
        <dbReference type="ChEBI" id="CHEBI:58272"/>
        <dbReference type="ChEBI" id="CHEBI:58289"/>
        <dbReference type="EC" id="5.4.2.12"/>
    </reaction>
</comment>
<sequence length="555" mass="61945">MNSSQRCKFVVLAILDGWGIAPDSPGNAITKANTPNFDKFWASYPHAELEASGESVGLPRAEDGNTETGHLNLGAGRIVYQDLERINMAIADGSFFENKILTNAIEHAKKFSSNLHFMGLLGAGGVHSNIEHLFALIRLTRTLKFDRLYLHLFTDGRDSPPTAAKTYLMRLREVLKKEAVGKIATITGRYWAMDRDQRWDRTAKAYFALMKGEGNLVKEPEEAIDISYSEGKTDEFIDPSVITNKDGKPLSVISDNDAVVFFNFRIDRPRQLTKTFVFKDFSKANIVFDYDPYLVKYQKTHISQESPKSQEPFDRGVLPKNLYFVTMTEYGKPITDAGAKPAFPPEIIDMPISGVIATSSLRQLKATESEKERFVTFYFNGIREKEYPLEERVIIPSPKVPTYDQKPEMSAYELTETLLKKLSISDYKFVVVNFPNPDMVGHTGNIGATVKAVEVVDECIGKLSNFILGYGGALIITSDHGNAEELINRDTNEIDTEHSTSRVPFIAISHQLLGKSYKLRTGILADVAPTILNLLGLPTPTSMTGSNLLSDLRDF</sequence>
<evidence type="ECO:0000313" key="16">
    <source>
        <dbReference type="EMBL" id="KKQ94233.1"/>
    </source>
</evidence>
<evidence type="ECO:0000256" key="10">
    <source>
        <dbReference type="HAMAP-Rule" id="MF_01038"/>
    </source>
</evidence>
<dbReference type="EMBL" id="LBVW01000003">
    <property type="protein sequence ID" value="KKQ94233.1"/>
    <property type="molecule type" value="Genomic_DNA"/>
</dbReference>
<evidence type="ECO:0000256" key="1">
    <source>
        <dbReference type="ARBA" id="ARBA00000370"/>
    </source>
</evidence>
<dbReference type="PANTHER" id="PTHR31637">
    <property type="entry name" value="2,3-BISPHOSPHOGLYCERATE-INDEPENDENT PHOSPHOGLYCERATE MUTASE"/>
    <property type="match status" value="1"/>
</dbReference>
<dbReference type="Pfam" id="PF06415">
    <property type="entry name" value="iPGM_N"/>
    <property type="match status" value="1"/>
</dbReference>
<dbReference type="SUPFAM" id="SSF53649">
    <property type="entry name" value="Alkaline phosphatase-like"/>
    <property type="match status" value="1"/>
</dbReference>
<dbReference type="HAMAP" id="MF_01038">
    <property type="entry name" value="GpmI"/>
    <property type="match status" value="1"/>
</dbReference>
<feature type="binding site" evidence="10 12">
    <location>
        <begin position="265"/>
        <end position="268"/>
    </location>
    <ligand>
        <name>substrate</name>
    </ligand>
</feature>
<keyword evidence="9 10" id="KW-0413">Isomerase</keyword>
<feature type="binding site" evidence="10 12">
    <location>
        <position position="371"/>
    </location>
    <ligand>
        <name>substrate</name>
    </ligand>
</feature>
<evidence type="ECO:0000256" key="8">
    <source>
        <dbReference type="ARBA" id="ARBA00023211"/>
    </source>
</evidence>
<feature type="binding site" evidence="13">
    <location>
        <position position="479"/>
    </location>
    <ligand>
        <name>Mn(2+)</name>
        <dbReference type="ChEBI" id="CHEBI:29035"/>
        <label>2</label>
    </ligand>
</feature>
<feature type="binding site" evidence="10 12">
    <location>
        <position position="189"/>
    </location>
    <ligand>
        <name>substrate</name>
    </ligand>
</feature>
<evidence type="ECO:0000313" key="17">
    <source>
        <dbReference type="Proteomes" id="UP000034932"/>
    </source>
</evidence>
<evidence type="ECO:0000256" key="12">
    <source>
        <dbReference type="PIRSR" id="PIRSR001492-2"/>
    </source>
</evidence>
<evidence type="ECO:0000256" key="3">
    <source>
        <dbReference type="ARBA" id="ARBA00002315"/>
    </source>
</evidence>
<reference evidence="16 17" key="1">
    <citation type="journal article" date="2015" name="Nature">
        <title>rRNA introns, odd ribosomes, and small enigmatic genomes across a large radiation of phyla.</title>
        <authorList>
            <person name="Brown C.T."/>
            <person name="Hug L.A."/>
            <person name="Thomas B.C."/>
            <person name="Sharon I."/>
            <person name="Castelle C.J."/>
            <person name="Singh A."/>
            <person name="Wilkins M.J."/>
            <person name="Williams K.H."/>
            <person name="Banfield J.F."/>
        </authorList>
    </citation>
    <scope>NUCLEOTIDE SEQUENCE [LARGE SCALE GENOMIC DNA]</scope>
</reference>
<evidence type="ECO:0000259" key="14">
    <source>
        <dbReference type="Pfam" id="PF01676"/>
    </source>
</evidence>
<feature type="binding site" evidence="13">
    <location>
        <position position="480"/>
    </location>
    <ligand>
        <name>Mn(2+)</name>
        <dbReference type="ChEBI" id="CHEBI:29035"/>
        <label>2</label>
    </ligand>
</feature>
<comment type="cofactor">
    <cofactor evidence="2">
        <name>Mn(2+)</name>
        <dbReference type="ChEBI" id="CHEBI:29035"/>
    </cofactor>
</comment>
<dbReference type="GO" id="GO:0030145">
    <property type="term" value="F:manganese ion binding"/>
    <property type="evidence" value="ECO:0007669"/>
    <property type="project" value="InterPro"/>
</dbReference>
<feature type="binding site" evidence="13">
    <location>
        <position position="442"/>
    </location>
    <ligand>
        <name>Mn(2+)</name>
        <dbReference type="ChEBI" id="CHEBI:29035"/>
        <label>1</label>
    </ligand>
</feature>
<evidence type="ECO:0000256" key="6">
    <source>
        <dbReference type="ARBA" id="ARBA00022723"/>
    </source>
</evidence>
<gene>
    <name evidence="10" type="primary">gpmI</name>
    <name evidence="16" type="ORF">UT19_C0003G0038</name>
</gene>
<keyword evidence="6 13" id="KW-0479">Metal-binding</keyword>
<dbReference type="InterPro" id="IPR017850">
    <property type="entry name" value="Alkaline_phosphatase_core_sf"/>
</dbReference>
<dbReference type="GO" id="GO:0006096">
    <property type="term" value="P:glycolytic process"/>
    <property type="evidence" value="ECO:0007669"/>
    <property type="project" value="UniProtKB-UniRule"/>
</dbReference>
<dbReference type="InterPro" id="IPR006124">
    <property type="entry name" value="Metalloenzyme"/>
</dbReference>
<feature type="binding site" evidence="10 12">
    <location>
        <position position="195"/>
    </location>
    <ligand>
        <name>substrate</name>
    </ligand>
</feature>
<dbReference type="GO" id="GO:0005829">
    <property type="term" value="C:cytosol"/>
    <property type="evidence" value="ECO:0007669"/>
    <property type="project" value="TreeGrafter"/>
</dbReference>
<feature type="binding site" evidence="13">
    <location>
        <position position="16"/>
    </location>
    <ligand>
        <name>Mn(2+)</name>
        <dbReference type="ChEBI" id="CHEBI:29035"/>
        <label>2</label>
    </ligand>
</feature>
<dbReference type="InterPro" id="IPR011258">
    <property type="entry name" value="BPG-indep_PGM_N"/>
</dbReference>
<evidence type="ECO:0000256" key="4">
    <source>
        <dbReference type="ARBA" id="ARBA00004798"/>
    </source>
</evidence>
<comment type="similarity">
    <text evidence="5 10">Belongs to the BPG-independent phosphoglycerate mutase family.</text>
</comment>
<evidence type="ECO:0000256" key="2">
    <source>
        <dbReference type="ARBA" id="ARBA00001936"/>
    </source>
</evidence>
<feature type="binding site" evidence="13">
    <location>
        <position position="498"/>
    </location>
    <ligand>
        <name>Mn(2+)</name>
        <dbReference type="ChEBI" id="CHEBI:29035"/>
        <label>1</label>
    </ligand>
</feature>
<comment type="caution">
    <text evidence="10">Lacks conserved residue(s) required for the propagation of feature annotation.</text>
</comment>
<dbReference type="EC" id="5.4.2.12" evidence="10 11"/>
<dbReference type="UniPathway" id="UPA00109">
    <property type="reaction ID" value="UER00186"/>
</dbReference>
<dbReference type="CDD" id="cd16010">
    <property type="entry name" value="iPGM"/>
    <property type="match status" value="1"/>
</dbReference>
<dbReference type="FunFam" id="3.40.1450.10:FF:000002">
    <property type="entry name" value="2,3-bisphosphoglycerate-independent phosphoglycerate mutase"/>
    <property type="match status" value="1"/>
</dbReference>
<dbReference type="AlphaFoldDB" id="A0A0G0LQS5"/>
<dbReference type="Pfam" id="PF01676">
    <property type="entry name" value="Metalloenzyme"/>
    <property type="match status" value="1"/>
</dbReference>
<dbReference type="STRING" id="1618573.UT19_C0003G0038"/>
<keyword evidence="8 13" id="KW-0464">Manganese</keyword>
<organism evidence="16 17">
    <name type="scientific">Candidatus Woesebacteria bacterium GW2011_GWB1_39_10b</name>
    <dbReference type="NCBI Taxonomy" id="1618573"/>
    <lineage>
        <taxon>Bacteria</taxon>
        <taxon>Candidatus Woeseibacteriota</taxon>
    </lineage>
</organism>
<evidence type="ECO:0000256" key="7">
    <source>
        <dbReference type="ARBA" id="ARBA00023152"/>
    </source>
</evidence>
<dbReference type="GO" id="GO:0004619">
    <property type="term" value="F:phosphoglycerate mutase activity"/>
    <property type="evidence" value="ECO:0007669"/>
    <property type="project" value="UniProtKB-UniRule"/>
</dbReference>
<evidence type="ECO:0000259" key="15">
    <source>
        <dbReference type="Pfam" id="PF06415"/>
    </source>
</evidence>
<dbReference type="InterPro" id="IPR036646">
    <property type="entry name" value="PGAM_B_sf"/>
</dbReference>
<dbReference type="GO" id="GO:0006007">
    <property type="term" value="P:glucose catabolic process"/>
    <property type="evidence" value="ECO:0007669"/>
    <property type="project" value="InterPro"/>
</dbReference>
<evidence type="ECO:0000256" key="5">
    <source>
        <dbReference type="ARBA" id="ARBA00008819"/>
    </source>
</evidence>
<dbReference type="Gene3D" id="3.40.1450.10">
    <property type="entry name" value="BPG-independent phosphoglycerate mutase, domain B"/>
    <property type="match status" value="1"/>
</dbReference>
<comment type="caution">
    <text evidence="16">The sequence shown here is derived from an EMBL/GenBank/DDBJ whole genome shotgun (WGS) entry which is preliminary data.</text>
</comment>
<dbReference type="PANTHER" id="PTHR31637:SF0">
    <property type="entry name" value="2,3-BISPHOSPHOGLYCERATE-INDEPENDENT PHOSPHOGLYCERATE MUTASE"/>
    <property type="match status" value="1"/>
</dbReference>
<dbReference type="Gene3D" id="3.40.720.10">
    <property type="entry name" value="Alkaline Phosphatase, subunit A"/>
    <property type="match status" value="1"/>
</dbReference>